<gene>
    <name evidence="4" type="primary">gerD</name>
    <name evidence="4" type="ordered locus">AXY_01780</name>
</gene>
<feature type="region of interest" description="Disordered" evidence="1">
    <location>
        <begin position="181"/>
        <end position="205"/>
    </location>
</feature>
<dbReference type="eggNOG" id="ENOG50304MB">
    <property type="taxonomic scope" value="Bacteria"/>
</dbReference>
<dbReference type="Proteomes" id="UP000006294">
    <property type="component" value="Chromosome"/>
</dbReference>
<dbReference type="EMBL" id="AP012050">
    <property type="protein sequence ID" value="BAM46310.1"/>
    <property type="molecule type" value="Genomic_DNA"/>
</dbReference>
<dbReference type="PROSITE" id="PS51257">
    <property type="entry name" value="PROKAR_LIPOPROTEIN"/>
    <property type="match status" value="1"/>
</dbReference>
<name>K0IVA8_AMPXN</name>
<dbReference type="STRING" id="698758.AXY_01780"/>
<evidence type="ECO:0000259" key="3">
    <source>
        <dbReference type="Pfam" id="PF17898"/>
    </source>
</evidence>
<dbReference type="RefSeq" id="WP_015008916.1">
    <property type="nucleotide sequence ID" value="NC_018704.1"/>
</dbReference>
<dbReference type="AlphaFoldDB" id="K0IVA8"/>
<dbReference type="HOGENOM" id="CLU_092044_1_0_9"/>
<sequence length="205" mass="22887">MRKKILIILIPVILFIAGCSGGSNQSQSPDYEATKKMVTDIVKSEDGKKAIVEILAEETTQQLYVIHDDTVNKAIQEALTSEKGKEFWTKMFTDHEFVKAFSESMITQQEDVFKRLMADSNYQEKMLELFENPEFAKLIQTQLKSQQFKGHLEESIQQTLESPLFQATLTEIVIQNAKKIVGENGGGSESGEEKESGGSNGQSGN</sequence>
<evidence type="ECO:0000313" key="5">
    <source>
        <dbReference type="Proteomes" id="UP000006294"/>
    </source>
</evidence>
<keyword evidence="2" id="KW-0732">Signal</keyword>
<dbReference type="NCBIfam" id="NF040801">
    <property type="entry name" value="spore_GerD"/>
    <property type="match status" value="1"/>
</dbReference>
<protein>
    <submittedName>
        <fullName evidence="4">Spore germination protein GerD</fullName>
    </submittedName>
</protein>
<accession>K0IVA8</accession>
<evidence type="ECO:0000313" key="4">
    <source>
        <dbReference type="EMBL" id="BAM46310.1"/>
    </source>
</evidence>
<dbReference type="Pfam" id="PF17898">
    <property type="entry name" value="GerD"/>
    <property type="match status" value="1"/>
</dbReference>
<feature type="signal peptide" evidence="2">
    <location>
        <begin position="1"/>
        <end position="21"/>
    </location>
</feature>
<dbReference type="InterPro" id="IPR041262">
    <property type="entry name" value="GerD_central"/>
</dbReference>
<proteinExistence type="predicted"/>
<keyword evidence="5" id="KW-1185">Reference proteome</keyword>
<feature type="domain" description="Spore germination GerD central core" evidence="3">
    <location>
        <begin position="65"/>
        <end position="176"/>
    </location>
</feature>
<evidence type="ECO:0000256" key="2">
    <source>
        <dbReference type="SAM" id="SignalP"/>
    </source>
</evidence>
<dbReference type="OrthoDB" id="2375836at2"/>
<evidence type="ECO:0000256" key="1">
    <source>
        <dbReference type="SAM" id="MobiDB-lite"/>
    </source>
</evidence>
<organism evidence="4 5">
    <name type="scientific">Amphibacillus xylanus (strain ATCC 51415 / DSM 6626 / JCM 7361 / LMG 17667 / NBRC 15112 / Ep01)</name>
    <dbReference type="NCBI Taxonomy" id="698758"/>
    <lineage>
        <taxon>Bacteria</taxon>
        <taxon>Bacillati</taxon>
        <taxon>Bacillota</taxon>
        <taxon>Bacilli</taxon>
        <taxon>Bacillales</taxon>
        <taxon>Bacillaceae</taxon>
        <taxon>Amphibacillus</taxon>
    </lineage>
</organism>
<feature type="chain" id="PRO_5038827032" evidence="2">
    <location>
        <begin position="22"/>
        <end position="205"/>
    </location>
</feature>
<reference evidence="4 5" key="1">
    <citation type="submission" date="2011-01" db="EMBL/GenBank/DDBJ databases">
        <title>Whole genome sequence of Amphibacillus xylinus NBRC 15112.</title>
        <authorList>
            <person name="Nakazawa H."/>
            <person name="Katano Y."/>
            <person name="Nakamura S."/>
            <person name="Sasagawa M."/>
            <person name="Fukada J."/>
            <person name="Arai T."/>
            <person name="Sasakura N."/>
            <person name="Mochizuki D."/>
            <person name="Hosoyama A."/>
            <person name="Harada K."/>
            <person name="Horikawa H."/>
            <person name="Kato Y."/>
            <person name="Harada T."/>
            <person name="Sasaki K."/>
            <person name="Sekiguchi M."/>
            <person name="Hodoyama M."/>
            <person name="Nishiko R."/>
            <person name="Narita H."/>
            <person name="Hanamaki A."/>
            <person name="Hata C."/>
            <person name="Konno Y."/>
            <person name="Niimura Y."/>
            <person name="Yamazaki S."/>
            <person name="Fujita N."/>
        </authorList>
    </citation>
    <scope>NUCLEOTIDE SEQUENCE [LARGE SCALE GENOMIC DNA]</scope>
    <source>
        <strain evidence="5">ATCC 51415 / DSM 6626 / JCM 7361 / LMG 17667 / NBRC 15112 / Ep01</strain>
    </source>
</reference>
<dbReference type="KEGG" id="axl:AXY_01780"/>